<name>D5MMA1_METO1</name>
<evidence type="ECO:0000259" key="1">
    <source>
        <dbReference type="Pfam" id="PF00535"/>
    </source>
</evidence>
<dbReference type="eggNOG" id="COG1215">
    <property type="taxonomic scope" value="Bacteria"/>
</dbReference>
<dbReference type="KEGG" id="mox:DAMO_0926"/>
<evidence type="ECO:0000313" key="3">
    <source>
        <dbReference type="Proteomes" id="UP000006898"/>
    </source>
</evidence>
<organism evidence="2 3">
    <name type="scientific">Methylomirabilis oxygeniifera</name>
    <dbReference type="NCBI Taxonomy" id="671143"/>
    <lineage>
        <taxon>Bacteria</taxon>
        <taxon>Candidatus Methylomirabilota</taxon>
        <taxon>Candidatus Methylomirabilia</taxon>
        <taxon>Candidatus Methylomirabilales</taxon>
        <taxon>Candidatus Methylomirabilaceae</taxon>
        <taxon>Candidatus Methylomirabilis</taxon>
    </lineage>
</organism>
<feature type="domain" description="Glycosyltransferase 2-like" evidence="1">
    <location>
        <begin position="9"/>
        <end position="135"/>
    </location>
</feature>
<dbReference type="Pfam" id="PF00535">
    <property type="entry name" value="Glycos_transf_2"/>
    <property type="match status" value="1"/>
</dbReference>
<reference evidence="2 3" key="1">
    <citation type="journal article" date="2010" name="Nature">
        <title>Nitrite-driven anaerobic methane oxidation by oxygenic bacteria.</title>
        <authorList>
            <person name="Ettwig K.F."/>
            <person name="Butler M.K."/>
            <person name="Le Paslier D."/>
            <person name="Pelletier E."/>
            <person name="Mangenot S."/>
            <person name="Kuypers M.M.M."/>
            <person name="Schreiber F."/>
            <person name="Dutilh B.E."/>
            <person name="Zedelius J."/>
            <person name="de Beer D."/>
            <person name="Gloerich J."/>
            <person name="Wessels H.J.C.T."/>
            <person name="van Allen T."/>
            <person name="Luesken F."/>
            <person name="Wu M."/>
            <person name="van de Pas-Schoonen K.T."/>
            <person name="Op den Camp H.J.M."/>
            <person name="Janssen-Megens E.M."/>
            <person name="Francoijs K-J."/>
            <person name="Stunnenberg H."/>
            <person name="Weissenbach J."/>
            <person name="Jetten M.S.M."/>
            <person name="Strous M."/>
        </authorList>
    </citation>
    <scope>NUCLEOTIDE SEQUENCE [LARGE SCALE GENOMIC DNA]</scope>
</reference>
<dbReference type="HOGENOM" id="CLU_873426_0_0_0"/>
<dbReference type="CAZy" id="GT2">
    <property type="family name" value="Glycosyltransferase Family 2"/>
</dbReference>
<dbReference type="PANTHER" id="PTHR43685">
    <property type="entry name" value="GLYCOSYLTRANSFERASE"/>
    <property type="match status" value="1"/>
</dbReference>
<dbReference type="InterPro" id="IPR029044">
    <property type="entry name" value="Nucleotide-diphossugar_trans"/>
</dbReference>
<dbReference type="Proteomes" id="UP000006898">
    <property type="component" value="Chromosome"/>
</dbReference>
<dbReference type="Gene3D" id="3.90.550.10">
    <property type="entry name" value="Spore Coat Polysaccharide Biosynthesis Protein SpsA, Chain A"/>
    <property type="match status" value="1"/>
</dbReference>
<gene>
    <name evidence="2" type="ORF">DAMO_0926</name>
</gene>
<proteinExistence type="predicted"/>
<dbReference type="STRING" id="671143.DAMO_0926"/>
<dbReference type="InterPro" id="IPR050834">
    <property type="entry name" value="Glycosyltransf_2"/>
</dbReference>
<evidence type="ECO:0000313" key="2">
    <source>
        <dbReference type="EMBL" id="CBE67987.1"/>
    </source>
</evidence>
<dbReference type="InterPro" id="IPR001173">
    <property type="entry name" value="Glyco_trans_2-like"/>
</dbReference>
<dbReference type="PANTHER" id="PTHR43685:SF2">
    <property type="entry name" value="GLYCOSYLTRANSFERASE 2-LIKE DOMAIN-CONTAINING PROTEIN"/>
    <property type="match status" value="1"/>
</dbReference>
<accession>D5MMA1</accession>
<dbReference type="PATRIC" id="fig|671143.5.peg.807"/>
<dbReference type="CDD" id="cd00761">
    <property type="entry name" value="Glyco_tranf_GTA_type"/>
    <property type="match status" value="1"/>
</dbReference>
<dbReference type="SUPFAM" id="SSF53448">
    <property type="entry name" value="Nucleotide-diphospho-sugar transferases"/>
    <property type="match status" value="1"/>
</dbReference>
<protein>
    <recommendedName>
        <fullName evidence="1">Glycosyltransferase 2-like domain-containing protein</fullName>
    </recommendedName>
</protein>
<sequence length="318" mass="36618">MSSDQPLVTIVLPAHNRSNVLAYAIRSVLYQTYPNFELIVAGDGCTDDTAAVVEGFKDSRITWLDLPKGFGYGYENRNRALERARGELIAYQTHDDLWFPDHLSLLVTTILRDEGEVVYSLPIHVLQDGTVFQHPCDVRLPYYREMLLNGDNRIASINLMHRLSVVRDVGGWDGRLARNGVMEYWQRMLKMGKKFSYVPVPTALGFFASLRPHAYRDRDEHEQRAYYEQIVADPGWVHNFRQRMAGDLGRRFMEQEANLAARLAVINELTTAVRAFEVDRTALLNRLAQLENSVPFRPFELFRNVARRLANRRQETTG</sequence>
<dbReference type="AlphaFoldDB" id="D5MMA1"/>
<dbReference type="EMBL" id="FP565575">
    <property type="protein sequence ID" value="CBE67987.1"/>
    <property type="molecule type" value="Genomic_DNA"/>
</dbReference>